<dbReference type="InterPro" id="IPR008979">
    <property type="entry name" value="Galactose-bd-like_sf"/>
</dbReference>
<dbReference type="Gene3D" id="3.20.20.80">
    <property type="entry name" value="Glycosidases"/>
    <property type="match status" value="1"/>
</dbReference>
<evidence type="ECO:0000256" key="5">
    <source>
        <dbReference type="ARBA" id="ARBA00023295"/>
    </source>
</evidence>
<dbReference type="InterPro" id="IPR006102">
    <property type="entry name" value="Ig-like_GH2"/>
</dbReference>
<comment type="catalytic activity">
    <reaction evidence="1 7">
        <text>Hydrolysis of terminal non-reducing beta-D-galactose residues in beta-D-galactosides.</text>
        <dbReference type="EC" id="3.2.1.23"/>
    </reaction>
</comment>
<protein>
    <recommendedName>
        <fullName evidence="3 7">Beta-galactosidase</fullName>
        <ecNumber evidence="3 7">3.2.1.23</ecNumber>
    </recommendedName>
    <alternativeName>
        <fullName evidence="6 7">Lactase</fullName>
    </alternativeName>
</protein>
<dbReference type="Pfam" id="PF02929">
    <property type="entry name" value="Bgal_small_N"/>
    <property type="match status" value="1"/>
</dbReference>
<dbReference type="InterPro" id="IPR017853">
    <property type="entry name" value="GH"/>
</dbReference>
<dbReference type="Pfam" id="PF02837">
    <property type="entry name" value="Glyco_hydro_2_N"/>
    <property type="match status" value="1"/>
</dbReference>
<dbReference type="InterPro" id="IPR006103">
    <property type="entry name" value="Glyco_hydro_2_cat"/>
</dbReference>
<evidence type="ECO:0000256" key="4">
    <source>
        <dbReference type="ARBA" id="ARBA00022801"/>
    </source>
</evidence>
<name>A0A5C6CCX4_9BACT</name>
<keyword evidence="10" id="KW-1185">Reference proteome</keyword>
<dbReference type="GO" id="GO:0030246">
    <property type="term" value="F:carbohydrate binding"/>
    <property type="evidence" value="ECO:0007669"/>
    <property type="project" value="InterPro"/>
</dbReference>
<dbReference type="Pfam" id="PF00703">
    <property type="entry name" value="Glyco_hydro_2"/>
    <property type="match status" value="1"/>
</dbReference>
<dbReference type="SUPFAM" id="SSF74650">
    <property type="entry name" value="Galactose mutarotase-like"/>
    <property type="match status" value="1"/>
</dbReference>
<comment type="similarity">
    <text evidence="2 7">Belongs to the glycosyl hydrolase 2 family.</text>
</comment>
<dbReference type="SUPFAM" id="SSF49785">
    <property type="entry name" value="Galactose-binding domain-like"/>
    <property type="match status" value="1"/>
</dbReference>
<dbReference type="SUPFAM" id="SSF51445">
    <property type="entry name" value="(Trans)glycosidases"/>
    <property type="match status" value="1"/>
</dbReference>
<evidence type="ECO:0000256" key="1">
    <source>
        <dbReference type="ARBA" id="ARBA00001412"/>
    </source>
</evidence>
<dbReference type="InterPro" id="IPR004199">
    <property type="entry name" value="B-gal_small/dom_5"/>
</dbReference>
<dbReference type="Gene3D" id="2.70.98.10">
    <property type="match status" value="1"/>
</dbReference>
<dbReference type="Pfam" id="PF02836">
    <property type="entry name" value="Glyco_hydro_2_C"/>
    <property type="match status" value="1"/>
</dbReference>
<sequence length="1145" mass="130360">MNHYSRTNCHWFRLGILLLCSAPSGIGFGNDKIVDWENPSVIGINKLPPRASGWSSPDIETAMKVDYRGAELSPWVRSLNGEWSFHWSPRPEIRPKDFFRTDYDVTAWDKIAVPGTWQTQGYGTPIYRNYGYVFKVDPPRVTSEPDQRYTAYELRNPVGSYRTEFVLPDDWSERKIFLHFAGAKSAMYLWVNGKRVGYSQGSRCPADFDVTTFVRPGNNVLACEVYRWCDGSYLEDQDMWRLSGIFRDVFLFCKPQTHLWDVYLATDLDDEYRDGTIRLNSTIHNSFDDTVPNISLSVKLFDSNNRPVGKTAEIYCHSVEEMGPDDQLEIVSPPIGIATPQKWSHETPILYTAIVELKAGDQTLEVQSAKVGFRKVEVDHQGFRLNGQEVKLKGVNRHEHHPDFGGYIPLESMVDDIRLMKQANINLVRTSHYPDDPSWYELCDEYGLMLLDEANVESHGLSYHKNVLPGDLPEWREPVVDRMRRMVVRDRGHASVVMWSLGNEAGYGSAFIKMADTCRQLDPEQRPIQYADMNLPCDVDSQTYPTIDWLTKHLKGEAIRKGEDGQLSSSEAHGIYPSGKPFFMNEYAHAMGNSVGNLQDYWDLIDSEHLLIGGCIWDWVDQGLRRIDSDGRDYIAYGGEFGDFPHNSNFCMNGLVDADRNPHPHYYEVKKVYQSVEVRASGLTTGEFEILNKHAFLDLDYLDLCWELMREGVVVSHGRVSNLHVPAGGARIISAPYDPLPANDNSDYLIKFEFRLRYATAWAKAGFCVGWSQIVLSEYHGVRNLIRLDGIASSIDLQESPAGYRLTAINNTGVQVEYLIGKSDGMLWTAKYENNNLLSGPMALSFWRAPTDNDLGWELPKQLGLWERAASTAVCQSVTAKQEKNRSASVEATIELPEIGGRIHLRYLLSPSCQLLVTYRLELPHKIPSPPRIGVTFRIPRDFQYVSWYGRGPHESYQDRLTSAAVGVYGAQVDSWAHQYPRPQESGNRADVRWITLTNEAGEGLRISARQRLLNVSAWPYQLEDLTSNKYSYRITRSGFNTLNIDYSQMGVGGDNSWGLPVHEEYLIPSEGEYEYAFVIDCVPQNLKQSSKKSDTTMKKSSDQQKILDVSTGLDIRNSLQKQYDFDNDTIPTEESFLMKWKSRK</sequence>
<dbReference type="InterPro" id="IPR014718">
    <property type="entry name" value="GH-type_carb-bd"/>
</dbReference>
<accession>A0A5C6CCX4</accession>
<dbReference type="Gene3D" id="2.60.120.260">
    <property type="entry name" value="Galactose-binding domain-like"/>
    <property type="match status" value="1"/>
</dbReference>
<dbReference type="SUPFAM" id="SSF49303">
    <property type="entry name" value="beta-Galactosidase/glucuronidase domain"/>
    <property type="match status" value="2"/>
</dbReference>
<evidence type="ECO:0000256" key="2">
    <source>
        <dbReference type="ARBA" id="ARBA00007401"/>
    </source>
</evidence>
<proteinExistence type="inferred from homology"/>
<evidence type="ECO:0000256" key="3">
    <source>
        <dbReference type="ARBA" id="ARBA00012756"/>
    </source>
</evidence>
<dbReference type="InterPro" id="IPR032312">
    <property type="entry name" value="LacZ_4"/>
</dbReference>
<dbReference type="Gene3D" id="2.60.40.10">
    <property type="entry name" value="Immunoglobulins"/>
    <property type="match status" value="2"/>
</dbReference>
<gene>
    <name evidence="9" type="primary">lacZ_7</name>
    <name evidence="9" type="ORF">Pla144_45610</name>
</gene>
<feature type="domain" description="Beta galactosidase small chain/" evidence="8">
    <location>
        <begin position="813"/>
        <end position="1081"/>
    </location>
</feature>
<dbReference type="InterPro" id="IPR013783">
    <property type="entry name" value="Ig-like_fold"/>
</dbReference>
<dbReference type="AlphaFoldDB" id="A0A5C6CCX4"/>
<keyword evidence="4 7" id="KW-0378">Hydrolase</keyword>
<dbReference type="PANTHER" id="PTHR46323">
    <property type="entry name" value="BETA-GALACTOSIDASE"/>
    <property type="match status" value="1"/>
</dbReference>
<dbReference type="RefSeq" id="WP_146452806.1">
    <property type="nucleotide sequence ID" value="NZ_SJPS01000010.1"/>
</dbReference>
<keyword evidence="5 7" id="KW-0326">Glycosidase</keyword>
<dbReference type="InterPro" id="IPR036156">
    <property type="entry name" value="Beta-gal/glucu_dom_sf"/>
</dbReference>
<dbReference type="InterPro" id="IPR006101">
    <property type="entry name" value="Glyco_hydro_2"/>
</dbReference>
<evidence type="ECO:0000259" key="8">
    <source>
        <dbReference type="SMART" id="SM01038"/>
    </source>
</evidence>
<dbReference type="PRINTS" id="PR00132">
    <property type="entry name" value="GLHYDRLASE2"/>
</dbReference>
<dbReference type="GO" id="GO:0005990">
    <property type="term" value="P:lactose catabolic process"/>
    <property type="evidence" value="ECO:0007669"/>
    <property type="project" value="TreeGrafter"/>
</dbReference>
<dbReference type="SMART" id="SM01038">
    <property type="entry name" value="Bgal_small_N"/>
    <property type="match status" value="1"/>
</dbReference>
<dbReference type="EMBL" id="SJPS01000010">
    <property type="protein sequence ID" value="TWU21341.1"/>
    <property type="molecule type" value="Genomic_DNA"/>
</dbReference>
<dbReference type="PROSITE" id="PS00719">
    <property type="entry name" value="GLYCOSYL_HYDROL_F2_1"/>
    <property type="match status" value="1"/>
</dbReference>
<comment type="caution">
    <text evidence="9">The sequence shown here is derived from an EMBL/GenBank/DDBJ whole genome shotgun (WGS) entry which is preliminary data.</text>
</comment>
<dbReference type="InterPro" id="IPR050347">
    <property type="entry name" value="Bact_Beta-galactosidase"/>
</dbReference>
<dbReference type="InterPro" id="IPR011013">
    <property type="entry name" value="Gal_mutarotase_sf_dom"/>
</dbReference>
<dbReference type="GO" id="GO:0004565">
    <property type="term" value="F:beta-galactosidase activity"/>
    <property type="evidence" value="ECO:0007669"/>
    <property type="project" value="UniProtKB-EC"/>
</dbReference>
<dbReference type="InterPro" id="IPR006104">
    <property type="entry name" value="Glyco_hydro_2_N"/>
</dbReference>
<dbReference type="EC" id="3.2.1.23" evidence="3 7"/>
<dbReference type="Pfam" id="PF16353">
    <property type="entry name" value="LacZ_4"/>
    <property type="match status" value="1"/>
</dbReference>
<evidence type="ECO:0000313" key="10">
    <source>
        <dbReference type="Proteomes" id="UP000318437"/>
    </source>
</evidence>
<dbReference type="Proteomes" id="UP000318437">
    <property type="component" value="Unassembled WGS sequence"/>
</dbReference>
<evidence type="ECO:0000256" key="7">
    <source>
        <dbReference type="RuleBase" id="RU361154"/>
    </source>
</evidence>
<reference evidence="9 10" key="1">
    <citation type="submission" date="2019-02" db="EMBL/GenBank/DDBJ databases">
        <title>Deep-cultivation of Planctomycetes and their phenomic and genomic characterization uncovers novel biology.</title>
        <authorList>
            <person name="Wiegand S."/>
            <person name="Jogler M."/>
            <person name="Boedeker C."/>
            <person name="Pinto D."/>
            <person name="Vollmers J."/>
            <person name="Rivas-Marin E."/>
            <person name="Kohn T."/>
            <person name="Peeters S.H."/>
            <person name="Heuer A."/>
            <person name="Rast P."/>
            <person name="Oberbeckmann S."/>
            <person name="Bunk B."/>
            <person name="Jeske O."/>
            <person name="Meyerdierks A."/>
            <person name="Storesund J.E."/>
            <person name="Kallscheuer N."/>
            <person name="Luecker S."/>
            <person name="Lage O.M."/>
            <person name="Pohl T."/>
            <person name="Merkel B.J."/>
            <person name="Hornburger P."/>
            <person name="Mueller R.-W."/>
            <person name="Bruemmer F."/>
            <person name="Labrenz M."/>
            <person name="Spormann A.M."/>
            <person name="Op Den Camp H."/>
            <person name="Overmann J."/>
            <person name="Amann R."/>
            <person name="Jetten M.S.M."/>
            <person name="Mascher T."/>
            <person name="Medema M.H."/>
            <person name="Devos D.P."/>
            <person name="Kaster A.-K."/>
            <person name="Ovreas L."/>
            <person name="Rohde M."/>
            <person name="Galperin M.Y."/>
            <person name="Jogler C."/>
        </authorList>
    </citation>
    <scope>NUCLEOTIDE SEQUENCE [LARGE SCALE GENOMIC DNA]</scope>
    <source>
        <strain evidence="9 10">Pla144</strain>
    </source>
</reference>
<dbReference type="OrthoDB" id="9762066at2"/>
<evidence type="ECO:0000313" key="9">
    <source>
        <dbReference type="EMBL" id="TWU21341.1"/>
    </source>
</evidence>
<dbReference type="InterPro" id="IPR023230">
    <property type="entry name" value="Glyco_hydro_2_CS"/>
</dbReference>
<dbReference type="GO" id="GO:0009341">
    <property type="term" value="C:beta-galactosidase complex"/>
    <property type="evidence" value="ECO:0007669"/>
    <property type="project" value="InterPro"/>
</dbReference>
<evidence type="ECO:0000256" key="6">
    <source>
        <dbReference type="ARBA" id="ARBA00032230"/>
    </source>
</evidence>
<organism evidence="9 10">
    <name type="scientific">Bythopirellula polymerisocia</name>
    <dbReference type="NCBI Taxonomy" id="2528003"/>
    <lineage>
        <taxon>Bacteria</taxon>
        <taxon>Pseudomonadati</taxon>
        <taxon>Planctomycetota</taxon>
        <taxon>Planctomycetia</taxon>
        <taxon>Pirellulales</taxon>
        <taxon>Lacipirellulaceae</taxon>
        <taxon>Bythopirellula</taxon>
    </lineage>
</organism>
<dbReference type="PANTHER" id="PTHR46323:SF2">
    <property type="entry name" value="BETA-GALACTOSIDASE"/>
    <property type="match status" value="1"/>
</dbReference>